<dbReference type="KEGG" id="pfj:MYCFIDRAFT_83930"/>
<protein>
    <submittedName>
        <fullName evidence="1">Uncharacterized protein</fullName>
    </submittedName>
</protein>
<sequence length="169" mass="19149">MPPATGFSDEHDLDAVWAKILDKSNKITSWNLHDEPTTNFDCGMCYWQNQSAQRFQKNSKNVARNVFHNALRVSVFLEKLRIYLEDGGAETKLDKRLRKTVCRVLAHFPVIMGLAHKLTKRRVKLAARIGAFGGDPQAKDAMARLEMRLGLESLSSRKILARLHATFVA</sequence>
<evidence type="ECO:0000313" key="1">
    <source>
        <dbReference type="EMBL" id="EME88438.1"/>
    </source>
</evidence>
<reference evidence="1 2" key="1">
    <citation type="journal article" date="2012" name="PLoS Pathog.">
        <title>Diverse lifestyles and strategies of plant pathogenesis encoded in the genomes of eighteen Dothideomycetes fungi.</title>
        <authorList>
            <person name="Ohm R.A."/>
            <person name="Feau N."/>
            <person name="Henrissat B."/>
            <person name="Schoch C.L."/>
            <person name="Horwitz B.A."/>
            <person name="Barry K.W."/>
            <person name="Condon B.J."/>
            <person name="Copeland A.C."/>
            <person name="Dhillon B."/>
            <person name="Glaser F."/>
            <person name="Hesse C.N."/>
            <person name="Kosti I."/>
            <person name="LaButti K."/>
            <person name="Lindquist E.A."/>
            <person name="Lucas S."/>
            <person name="Salamov A.A."/>
            <person name="Bradshaw R.E."/>
            <person name="Ciuffetti L."/>
            <person name="Hamelin R.C."/>
            <person name="Kema G.H.J."/>
            <person name="Lawrence C."/>
            <person name="Scott J.A."/>
            <person name="Spatafora J.W."/>
            <person name="Turgeon B.G."/>
            <person name="de Wit P.J.G.M."/>
            <person name="Zhong S."/>
            <person name="Goodwin S.B."/>
            <person name="Grigoriev I.V."/>
        </authorList>
    </citation>
    <scope>NUCLEOTIDE SEQUENCE [LARGE SCALE GENOMIC DNA]</scope>
    <source>
        <strain evidence="1 2">CIRAD86</strain>
    </source>
</reference>
<dbReference type="HOGENOM" id="CLU_1579212_0_0_1"/>
<dbReference type="AlphaFoldDB" id="N1QBD3"/>
<dbReference type="eggNOG" id="ENOG502RJRF">
    <property type="taxonomic scope" value="Eukaryota"/>
</dbReference>
<dbReference type="RefSeq" id="XP_007920564.1">
    <property type="nucleotide sequence ID" value="XM_007922373.1"/>
</dbReference>
<gene>
    <name evidence="1" type="ORF">MYCFIDRAFT_83930</name>
</gene>
<evidence type="ECO:0000313" key="2">
    <source>
        <dbReference type="Proteomes" id="UP000016932"/>
    </source>
</evidence>
<dbReference type="VEuPathDB" id="FungiDB:MYCFIDRAFT_83930"/>
<dbReference type="EMBL" id="KB446555">
    <property type="protein sequence ID" value="EME88438.1"/>
    <property type="molecule type" value="Genomic_DNA"/>
</dbReference>
<name>N1QBD3_PSEFD</name>
<dbReference type="Proteomes" id="UP000016932">
    <property type="component" value="Unassembled WGS sequence"/>
</dbReference>
<organism evidence="1 2">
    <name type="scientific">Pseudocercospora fijiensis (strain CIRAD86)</name>
    <name type="common">Black leaf streak disease fungus</name>
    <name type="synonym">Mycosphaerella fijiensis</name>
    <dbReference type="NCBI Taxonomy" id="383855"/>
    <lineage>
        <taxon>Eukaryota</taxon>
        <taxon>Fungi</taxon>
        <taxon>Dikarya</taxon>
        <taxon>Ascomycota</taxon>
        <taxon>Pezizomycotina</taxon>
        <taxon>Dothideomycetes</taxon>
        <taxon>Dothideomycetidae</taxon>
        <taxon>Mycosphaerellales</taxon>
        <taxon>Mycosphaerellaceae</taxon>
        <taxon>Pseudocercospora</taxon>
    </lineage>
</organism>
<dbReference type="GeneID" id="19342127"/>
<keyword evidence="2" id="KW-1185">Reference proteome</keyword>
<proteinExistence type="predicted"/>
<accession>N1QBD3</accession>
<dbReference type="OrthoDB" id="2913095at2759"/>